<proteinExistence type="predicted"/>
<sequence>MTHPPAVRFGIAAAAATVLVVAVGVSPAAAQSLPAPKLQSLRLEGTQAYVAFQDLSEEESGFTITVRERDNPDRVVLDHAPLPGGGAPGRNRVVTQQVGNLPSGVPLCASVQSWGLSTDGGVAELAGLERVSGPSNTVCADPATAASATDLALENIRGKAEQQWTTVQSQAPAYLVAIRNPGGDATGITVDVSTSGVATLSDQSAGAGGWTAAGFACAPRAPSGGETAALRCTGGKLAKGQTTSPAVIVRFTGPGNGTIHASISGPGADANPGNNGTALSVRVL</sequence>
<gene>
    <name evidence="2" type="ORF">N4S67_18165</name>
</gene>
<keyword evidence="1" id="KW-0732">Signal</keyword>
<dbReference type="RefSeq" id="WP_260994391.1">
    <property type="nucleotide sequence ID" value="NZ_JAODWD010000004.1"/>
</dbReference>
<accession>A0ABT2MEG4</accession>
<name>A0ABT2MEG4_9MYCO</name>
<evidence type="ECO:0000313" key="2">
    <source>
        <dbReference type="EMBL" id="MCT7660341.1"/>
    </source>
</evidence>
<organism evidence="2 3">
    <name type="scientific">Mycobacterium deserti</name>
    <dbReference type="NCBI Taxonomy" id="2978347"/>
    <lineage>
        <taxon>Bacteria</taxon>
        <taxon>Bacillati</taxon>
        <taxon>Actinomycetota</taxon>
        <taxon>Actinomycetes</taxon>
        <taxon>Mycobacteriales</taxon>
        <taxon>Mycobacteriaceae</taxon>
        <taxon>Mycobacterium</taxon>
    </lineage>
</organism>
<dbReference type="EMBL" id="JAODWD010000004">
    <property type="protein sequence ID" value="MCT7660341.1"/>
    <property type="molecule type" value="Genomic_DNA"/>
</dbReference>
<keyword evidence="3" id="KW-1185">Reference proteome</keyword>
<evidence type="ECO:0000313" key="3">
    <source>
        <dbReference type="Proteomes" id="UP001206639"/>
    </source>
</evidence>
<reference evidence="3" key="1">
    <citation type="submission" date="2023-07" db="EMBL/GenBank/DDBJ databases">
        <authorList>
            <person name="Deng Y."/>
            <person name="Zhang Y.-Q."/>
        </authorList>
    </citation>
    <scope>NUCLEOTIDE SEQUENCE [LARGE SCALE GENOMIC DNA]</scope>
    <source>
        <strain evidence="3">CPCC 205710</strain>
    </source>
</reference>
<feature type="signal peptide" evidence="1">
    <location>
        <begin position="1"/>
        <end position="30"/>
    </location>
</feature>
<feature type="chain" id="PRO_5047254651" evidence="1">
    <location>
        <begin position="31"/>
        <end position="284"/>
    </location>
</feature>
<comment type="caution">
    <text evidence="2">The sequence shown here is derived from an EMBL/GenBank/DDBJ whole genome shotgun (WGS) entry which is preliminary data.</text>
</comment>
<evidence type="ECO:0000256" key="1">
    <source>
        <dbReference type="SAM" id="SignalP"/>
    </source>
</evidence>
<dbReference type="Proteomes" id="UP001206639">
    <property type="component" value="Unassembled WGS sequence"/>
</dbReference>
<protein>
    <submittedName>
        <fullName evidence="2">Uncharacterized protein</fullName>
    </submittedName>
</protein>